<dbReference type="EMBL" id="LWDF02000192">
    <property type="protein sequence ID" value="KAE8254394.1"/>
    <property type="molecule type" value="Genomic_DNA"/>
</dbReference>
<accession>A0A177TUQ1</accession>
<evidence type="ECO:0000313" key="3">
    <source>
        <dbReference type="Proteomes" id="UP000077521"/>
    </source>
</evidence>
<organism evidence="2 3">
    <name type="scientific">Tilletia indica</name>
    <dbReference type="NCBI Taxonomy" id="43049"/>
    <lineage>
        <taxon>Eukaryota</taxon>
        <taxon>Fungi</taxon>
        <taxon>Dikarya</taxon>
        <taxon>Basidiomycota</taxon>
        <taxon>Ustilaginomycotina</taxon>
        <taxon>Exobasidiomycetes</taxon>
        <taxon>Tilletiales</taxon>
        <taxon>Tilletiaceae</taxon>
        <taxon>Tilletia</taxon>
    </lineage>
</organism>
<dbReference type="AlphaFoldDB" id="A0A177TUQ1"/>
<reference evidence="2" key="1">
    <citation type="submission" date="2016-04" db="EMBL/GenBank/DDBJ databases">
        <authorList>
            <person name="Nguyen H.D."/>
            <person name="Samba Siva P."/>
            <person name="Cullis J."/>
            <person name="Levesque C.A."/>
            <person name="Hambleton S."/>
        </authorList>
    </citation>
    <scope>NUCLEOTIDE SEQUENCE</scope>
    <source>
        <strain evidence="2">DAOMC 236416</strain>
    </source>
</reference>
<proteinExistence type="predicted"/>
<evidence type="ECO:0000313" key="2">
    <source>
        <dbReference type="EMBL" id="KAE8254394.1"/>
    </source>
</evidence>
<gene>
    <name evidence="2" type="ORF">A4X13_0g3429</name>
</gene>
<dbReference type="InterPro" id="IPR009836">
    <property type="entry name" value="GRDP-like"/>
</dbReference>
<dbReference type="PANTHER" id="PTHR34365:SF7">
    <property type="entry name" value="GLYCINE-RICH DOMAIN-CONTAINING PROTEIN 1"/>
    <property type="match status" value="1"/>
</dbReference>
<feature type="region of interest" description="Disordered" evidence="1">
    <location>
        <begin position="79"/>
        <end position="128"/>
    </location>
</feature>
<reference evidence="2" key="2">
    <citation type="journal article" date="2019" name="IMA Fungus">
        <title>Genome sequencing and comparison of five Tilletia species to identify candidate genes for the detection of regulated species infecting wheat.</title>
        <authorList>
            <person name="Nguyen H.D.T."/>
            <person name="Sultana T."/>
            <person name="Kesanakurti P."/>
            <person name="Hambleton S."/>
        </authorList>
    </citation>
    <scope>NUCLEOTIDE SEQUENCE</scope>
    <source>
        <strain evidence="2">DAOMC 236416</strain>
    </source>
</reference>
<protein>
    <submittedName>
        <fullName evidence="2">Uncharacterized protein</fullName>
    </submittedName>
</protein>
<sequence length="815" mass="87927">MPNGSEKTPASPPAQSAVAWDASKTVAVTDNFKIGRHKSVPAFVHLHELRAHLAMLNVFRQIREQVRNGEELPAELLVNGQREPSDDARLSQSSGDQHQLPAYDSSACPPYYPTAPPPPEAAKKDPEAVKKAMSAMSEELVKETRWKCYLQRAVARLDLYVEHIISTKEGRSPPLEKKEFSPFAGASPTKAVKLDPTQLPPIDVFMVWHSYLLNPARIWEDGYHQLGRDALLQYEFPLLEMAAAIDPNTNRPNTPSAAKWWNTVIPHWGFHLSFQPPPVPSNIPINHGGPGPTGVHLKCPHCSTPLFVPWTSSGPDGLSQGLVDEGWHRMCPKKNCNRIVECDTLRGRRFADDLTKWSDNRDFLMAGTLFNMRTGTTFEFNVADVVLCTQFSCAPRKEAELAKLRNPSLVLESALSFGKRKSQRFKLMTEAIDQRALIAYPRASTKFRQALKRRMQLLFSQYYEYTGVSKSMTDLVGAVQRQFKFVEEMTNLGWANAENLSKGRDDISLARAIVRYHSWMNLMSRNSVLLCPTLDIDLCWHTHMLRRTYIRDTVKNVGRFINHDDKIEENTLSSAFDNTAKLWQKAYGQPYSVCGCVHNKPSLGSRMSRVISNSSDTDPSTQGSSIFQRFRATKEKPGDLAEDAFDNATHPSAHSAVLVGGKAGADKKALKRREARLVSAEEDERKGRRRAAHGDAFAGGIGGAAYYPAPYVGLYPFYYDPSGSCGIVDGAEHGGAGACASGDPTLQTCQGACASGGCGSGSGAVCAGGSSFGGSACASGGGGGCGGGSGGGGCGGGGGGGGCGGGGGGCGGGGS</sequence>
<keyword evidence="3" id="KW-1185">Reference proteome</keyword>
<name>A0A177TUQ1_9BASI</name>
<dbReference type="PANTHER" id="PTHR34365">
    <property type="entry name" value="ENOLASE (DUF1399)"/>
    <property type="match status" value="1"/>
</dbReference>
<comment type="caution">
    <text evidence="2">The sequence shown here is derived from an EMBL/GenBank/DDBJ whole genome shotgun (WGS) entry which is preliminary data.</text>
</comment>
<evidence type="ECO:0000256" key="1">
    <source>
        <dbReference type="SAM" id="MobiDB-lite"/>
    </source>
</evidence>
<feature type="compositionally biased region" description="Pro residues" evidence="1">
    <location>
        <begin position="110"/>
        <end position="120"/>
    </location>
</feature>
<dbReference type="Pfam" id="PF07173">
    <property type="entry name" value="GRDP-like"/>
    <property type="match status" value="1"/>
</dbReference>
<dbReference type="Proteomes" id="UP000077521">
    <property type="component" value="Unassembled WGS sequence"/>
</dbReference>